<evidence type="ECO:0000313" key="5">
    <source>
        <dbReference type="EMBL" id="MCG7503717.1"/>
    </source>
</evidence>
<comment type="caution">
    <text evidence="5">The sequence shown here is derived from an EMBL/GenBank/DDBJ whole genome shotgun (WGS) entry which is preliminary data.</text>
</comment>
<gene>
    <name evidence="5" type="ORF">L4923_01650</name>
</gene>
<keyword evidence="3" id="KW-0479">Metal-binding</keyword>
<dbReference type="PANTHER" id="PTHR37418:SF2">
    <property type="entry name" value="3-KETO-5-AMINOHEXANOATE CLEAVAGE ENZYME"/>
    <property type="match status" value="1"/>
</dbReference>
<dbReference type="PANTHER" id="PTHR37418">
    <property type="entry name" value="3-KETO-5-AMINOHEXANOATE CLEAVAGE ENZYME-RELATED"/>
    <property type="match status" value="1"/>
</dbReference>
<dbReference type="Proteomes" id="UP001201701">
    <property type="component" value="Unassembled WGS sequence"/>
</dbReference>
<comment type="cofactor">
    <cofactor evidence="1">
        <name>Zn(2+)</name>
        <dbReference type="ChEBI" id="CHEBI:29105"/>
    </cofactor>
</comment>
<dbReference type="InterPro" id="IPR008567">
    <property type="entry name" value="BKACE"/>
</dbReference>
<evidence type="ECO:0000256" key="2">
    <source>
        <dbReference type="ARBA" id="ARBA00022679"/>
    </source>
</evidence>
<dbReference type="Pfam" id="PF05853">
    <property type="entry name" value="BKACE"/>
    <property type="match status" value="1"/>
</dbReference>
<protein>
    <submittedName>
        <fullName evidence="5">3-keto-5-aminohexanoate cleavage protein</fullName>
    </submittedName>
</protein>
<evidence type="ECO:0000256" key="4">
    <source>
        <dbReference type="ARBA" id="ARBA00022833"/>
    </source>
</evidence>
<reference evidence="5 6" key="1">
    <citation type="submission" date="2022-02" db="EMBL/GenBank/DDBJ databases">
        <title>Draft genome sequence of Mezorhizobium retamae strain IRAMC:0171 isolated from Retama raetam nodules.</title>
        <authorList>
            <person name="Bengaied R."/>
            <person name="Sbissi I."/>
            <person name="Huber K."/>
            <person name="Ghodbane F."/>
            <person name="Nouioui I."/>
            <person name="Tarhouni M."/>
            <person name="Gtari M."/>
        </authorList>
    </citation>
    <scope>NUCLEOTIDE SEQUENCE [LARGE SCALE GENOMIC DNA]</scope>
    <source>
        <strain evidence="5 6">IRAMC:0171</strain>
    </source>
</reference>
<accession>A0ABS9Q8H3</accession>
<evidence type="ECO:0000256" key="3">
    <source>
        <dbReference type="ARBA" id="ARBA00022723"/>
    </source>
</evidence>
<keyword evidence="4" id="KW-0862">Zinc</keyword>
<evidence type="ECO:0000256" key="1">
    <source>
        <dbReference type="ARBA" id="ARBA00001947"/>
    </source>
</evidence>
<dbReference type="InterPro" id="IPR013785">
    <property type="entry name" value="Aldolase_TIM"/>
</dbReference>
<keyword evidence="2" id="KW-0808">Transferase</keyword>
<keyword evidence="6" id="KW-1185">Reference proteome</keyword>
<dbReference type="EMBL" id="JAKREW010000001">
    <property type="protein sequence ID" value="MCG7503717.1"/>
    <property type="molecule type" value="Genomic_DNA"/>
</dbReference>
<proteinExistence type="predicted"/>
<evidence type="ECO:0000313" key="6">
    <source>
        <dbReference type="Proteomes" id="UP001201701"/>
    </source>
</evidence>
<name>A0ABS9Q8H3_9HYPH</name>
<dbReference type="Gene3D" id="3.20.20.70">
    <property type="entry name" value="Aldolase class I"/>
    <property type="match status" value="1"/>
</dbReference>
<sequence>MSDMPILPRIMVAPNGARRTKADHPRLPISAEEIATTAATCFAAGAGGIHLHVRDTGGRHVLDAGRYRQVIGLINMAVPEMMVQVTTEAVGLYTPAEQMALVRDLRPRAISAAVREFVPNEDTETVAADFYDWCVSQSIAVQHIVYDAGDVLRLAELIRRGVVPEAGLSVLYVLGRYSVDQESRADDLEPFLEAASTLPVQPDWMVCAFGRGETEALSAALAAGGKARVGFENSLWNADGSIAASNEERVAAIAAVTRQVGSAGKGAPRG</sequence>
<dbReference type="RefSeq" id="WP_239361601.1">
    <property type="nucleotide sequence ID" value="NZ_JAKREW010000001.1"/>
</dbReference>
<organism evidence="5 6">
    <name type="scientific">Mesorhizobium retamae</name>
    <dbReference type="NCBI Taxonomy" id="2912854"/>
    <lineage>
        <taxon>Bacteria</taxon>
        <taxon>Pseudomonadati</taxon>
        <taxon>Pseudomonadota</taxon>
        <taxon>Alphaproteobacteria</taxon>
        <taxon>Hyphomicrobiales</taxon>
        <taxon>Phyllobacteriaceae</taxon>
        <taxon>Mesorhizobium</taxon>
    </lineage>
</organism>